<protein>
    <recommendedName>
        <fullName evidence="7">Ribosomal protein S11</fullName>
    </recommendedName>
</protein>
<sequence>MAWNLCRNFMRQTLRPCRSQLAALRPGFAARCFAEAAPSLSQDAERALGSIKATMQAQKKVAQIHLSKAQKRSFPGNIRKYKLMGGRPEFHNVDRNRYGRIFEPWHNFEIVITSSKNNCWVVVKNKSWRHRTVIRSHAGNVGYRGALKKSEAATYAIGLNIAKKLRRLGVTCAEVHFRRLMKVETCLQAFQNVGLQITKLTHMPRTPIGNPHKPRKKRRV</sequence>
<comment type="caution">
    <text evidence="5">The sequence shown here is derived from an EMBL/GenBank/DDBJ whole genome shotgun (WGS) entry which is preliminary data.</text>
</comment>
<dbReference type="EMBL" id="CAJNDS010001835">
    <property type="protein sequence ID" value="CAE7283091.1"/>
    <property type="molecule type" value="Genomic_DNA"/>
</dbReference>
<dbReference type="GO" id="GO:0009507">
    <property type="term" value="C:chloroplast"/>
    <property type="evidence" value="ECO:0007669"/>
    <property type="project" value="UniProtKB-SubCell"/>
</dbReference>
<proteinExistence type="inferred from homology"/>
<evidence type="ECO:0000256" key="1">
    <source>
        <dbReference type="ARBA" id="ARBA00004229"/>
    </source>
</evidence>
<dbReference type="GO" id="GO:1990904">
    <property type="term" value="C:ribonucleoprotein complex"/>
    <property type="evidence" value="ECO:0007669"/>
    <property type="project" value="UniProtKB-KW"/>
</dbReference>
<dbReference type="GO" id="GO:0006412">
    <property type="term" value="P:translation"/>
    <property type="evidence" value="ECO:0007669"/>
    <property type="project" value="InterPro"/>
</dbReference>
<keyword evidence="3" id="KW-0689">Ribosomal protein</keyword>
<dbReference type="Pfam" id="PF00411">
    <property type="entry name" value="Ribosomal_S11"/>
    <property type="match status" value="1"/>
</dbReference>
<dbReference type="GO" id="GO:0003735">
    <property type="term" value="F:structural constituent of ribosome"/>
    <property type="evidence" value="ECO:0007669"/>
    <property type="project" value="InterPro"/>
</dbReference>
<comment type="similarity">
    <text evidence="2">Belongs to the universal ribosomal protein uS11 family.</text>
</comment>
<evidence type="ECO:0000256" key="2">
    <source>
        <dbReference type="ARBA" id="ARBA00006194"/>
    </source>
</evidence>
<reference evidence="5" key="1">
    <citation type="submission" date="2021-02" db="EMBL/GenBank/DDBJ databases">
        <authorList>
            <person name="Dougan E. K."/>
            <person name="Rhodes N."/>
            <person name="Thang M."/>
            <person name="Chan C."/>
        </authorList>
    </citation>
    <scope>NUCLEOTIDE SEQUENCE</scope>
</reference>
<name>A0A812MWH9_9DINO</name>
<evidence type="ECO:0000256" key="4">
    <source>
        <dbReference type="ARBA" id="ARBA00023274"/>
    </source>
</evidence>
<accession>A0A812MWH9</accession>
<keyword evidence="4" id="KW-0687">Ribonucleoprotein</keyword>
<evidence type="ECO:0008006" key="7">
    <source>
        <dbReference type="Google" id="ProtNLM"/>
    </source>
</evidence>
<gene>
    <name evidence="5" type="ORF">SNAT2548_LOCUS14999</name>
</gene>
<dbReference type="Proteomes" id="UP000604046">
    <property type="component" value="Unassembled WGS sequence"/>
</dbReference>
<dbReference type="Gene3D" id="3.30.420.80">
    <property type="entry name" value="Ribosomal protein S11"/>
    <property type="match status" value="1"/>
</dbReference>
<comment type="subcellular location">
    <subcellularLocation>
        <location evidence="1">Plastid</location>
        <location evidence="1">Chloroplast</location>
    </subcellularLocation>
</comment>
<dbReference type="InterPro" id="IPR036967">
    <property type="entry name" value="Ribosomal_uS11_sf"/>
</dbReference>
<evidence type="ECO:0000256" key="3">
    <source>
        <dbReference type="ARBA" id="ARBA00022980"/>
    </source>
</evidence>
<dbReference type="InterPro" id="IPR001971">
    <property type="entry name" value="Ribosomal_uS11"/>
</dbReference>
<dbReference type="SUPFAM" id="SSF53137">
    <property type="entry name" value="Translational machinery components"/>
    <property type="match status" value="1"/>
</dbReference>
<organism evidence="5 6">
    <name type="scientific">Symbiodinium natans</name>
    <dbReference type="NCBI Taxonomy" id="878477"/>
    <lineage>
        <taxon>Eukaryota</taxon>
        <taxon>Sar</taxon>
        <taxon>Alveolata</taxon>
        <taxon>Dinophyceae</taxon>
        <taxon>Suessiales</taxon>
        <taxon>Symbiodiniaceae</taxon>
        <taxon>Symbiodinium</taxon>
    </lineage>
</organism>
<evidence type="ECO:0000313" key="5">
    <source>
        <dbReference type="EMBL" id="CAE7283091.1"/>
    </source>
</evidence>
<dbReference type="GO" id="GO:0005840">
    <property type="term" value="C:ribosome"/>
    <property type="evidence" value="ECO:0007669"/>
    <property type="project" value="UniProtKB-KW"/>
</dbReference>
<dbReference type="OrthoDB" id="415302at2759"/>
<evidence type="ECO:0000313" key="6">
    <source>
        <dbReference type="Proteomes" id="UP000604046"/>
    </source>
</evidence>
<dbReference type="AlphaFoldDB" id="A0A812MWH9"/>
<keyword evidence="6" id="KW-1185">Reference proteome</keyword>